<evidence type="ECO:0000256" key="2">
    <source>
        <dbReference type="ARBA" id="ARBA00022679"/>
    </source>
</evidence>
<keyword evidence="3" id="KW-0418">Kinase</keyword>
<evidence type="ECO:0000256" key="1">
    <source>
        <dbReference type="ARBA" id="ARBA00022527"/>
    </source>
</evidence>
<keyword evidence="2" id="KW-0808">Transferase</keyword>
<name>A0AAD2GYA3_9AGAR</name>
<evidence type="ECO:0000313" key="5">
    <source>
        <dbReference type="EMBL" id="CAK5265846.1"/>
    </source>
</evidence>
<dbReference type="InterPro" id="IPR011009">
    <property type="entry name" value="Kinase-like_dom_sf"/>
</dbReference>
<dbReference type="EMBL" id="CAVNYO010000102">
    <property type="protein sequence ID" value="CAK5265846.1"/>
    <property type="molecule type" value="Genomic_DNA"/>
</dbReference>
<reference evidence="5" key="1">
    <citation type="submission" date="2023-11" db="EMBL/GenBank/DDBJ databases">
        <authorList>
            <person name="De Vega J J."/>
            <person name="De Vega J J."/>
        </authorList>
    </citation>
    <scope>NUCLEOTIDE SEQUENCE</scope>
</reference>
<dbReference type="GO" id="GO:0004674">
    <property type="term" value="F:protein serine/threonine kinase activity"/>
    <property type="evidence" value="ECO:0007669"/>
    <property type="project" value="UniProtKB-KW"/>
</dbReference>
<dbReference type="SUPFAM" id="SSF56112">
    <property type="entry name" value="Protein kinase-like (PK-like)"/>
    <property type="match status" value="1"/>
</dbReference>
<keyword evidence="6" id="KW-1185">Reference proteome</keyword>
<dbReference type="InterPro" id="IPR004166">
    <property type="entry name" value="a-kinase_dom"/>
</dbReference>
<evidence type="ECO:0000259" key="4">
    <source>
        <dbReference type="PROSITE" id="PS51158"/>
    </source>
</evidence>
<sequence>MSLFDLSLSFVDYILKKTRPLPSSLIIPKICFVEGGIALVHDSTVGKNVHAASSHHRTLVIEELIESLFVKFVHNHAPVPYLAADHPLFYVADFLCFTQHVQYEKLGGLVFISDYQGSELLLSNPQIMTSPDISKESMFGGGNVGALFTAFPEKHKCSGYCCFFGLKPLI</sequence>
<dbReference type="Proteomes" id="UP001295794">
    <property type="component" value="Unassembled WGS sequence"/>
</dbReference>
<dbReference type="PROSITE" id="PS51158">
    <property type="entry name" value="ALPHA_KINASE"/>
    <property type="match status" value="1"/>
</dbReference>
<evidence type="ECO:0000256" key="3">
    <source>
        <dbReference type="ARBA" id="ARBA00022777"/>
    </source>
</evidence>
<proteinExistence type="predicted"/>
<accession>A0AAD2GYA3</accession>
<comment type="caution">
    <text evidence="5">The sequence shown here is derived from an EMBL/GenBank/DDBJ whole genome shotgun (WGS) entry which is preliminary data.</text>
</comment>
<feature type="domain" description="Alpha-type protein kinase" evidence="4">
    <location>
        <begin position="1"/>
        <end position="169"/>
    </location>
</feature>
<dbReference type="GO" id="GO:0005524">
    <property type="term" value="F:ATP binding"/>
    <property type="evidence" value="ECO:0007669"/>
    <property type="project" value="InterPro"/>
</dbReference>
<dbReference type="AlphaFoldDB" id="A0AAD2GYA3"/>
<dbReference type="Gene3D" id="3.20.200.10">
    <property type="entry name" value="MHCK/EF2 kinase"/>
    <property type="match status" value="1"/>
</dbReference>
<keyword evidence="1" id="KW-0723">Serine/threonine-protein kinase</keyword>
<evidence type="ECO:0000313" key="6">
    <source>
        <dbReference type="Proteomes" id="UP001295794"/>
    </source>
</evidence>
<organism evidence="5 6">
    <name type="scientific">Mycena citricolor</name>
    <dbReference type="NCBI Taxonomy" id="2018698"/>
    <lineage>
        <taxon>Eukaryota</taxon>
        <taxon>Fungi</taxon>
        <taxon>Dikarya</taxon>
        <taxon>Basidiomycota</taxon>
        <taxon>Agaricomycotina</taxon>
        <taxon>Agaricomycetes</taxon>
        <taxon>Agaricomycetidae</taxon>
        <taxon>Agaricales</taxon>
        <taxon>Marasmiineae</taxon>
        <taxon>Mycenaceae</taxon>
        <taxon>Mycena</taxon>
    </lineage>
</organism>
<dbReference type="Pfam" id="PF02816">
    <property type="entry name" value="Alpha_kinase"/>
    <property type="match status" value="1"/>
</dbReference>
<protein>
    <recommendedName>
        <fullName evidence="4">Alpha-type protein kinase domain-containing protein</fullName>
    </recommendedName>
</protein>
<gene>
    <name evidence="5" type="ORF">MYCIT1_LOCUS7154</name>
</gene>